<dbReference type="PANTHER" id="PTHR30399">
    <property type="entry name" value="UNCHARACTERIZED PROTEIN YGJP"/>
    <property type="match status" value="1"/>
</dbReference>
<organism evidence="2 3">
    <name type="scientific">Succiniclasticum ruminis</name>
    <dbReference type="NCBI Taxonomy" id="40841"/>
    <lineage>
        <taxon>Bacteria</taxon>
        <taxon>Bacillati</taxon>
        <taxon>Bacillota</taxon>
        <taxon>Negativicutes</taxon>
        <taxon>Acidaminococcales</taxon>
        <taxon>Acidaminococcaceae</taxon>
        <taxon>Succiniclasticum</taxon>
    </lineage>
</organism>
<dbReference type="Pfam" id="PF01863">
    <property type="entry name" value="YgjP-like"/>
    <property type="match status" value="1"/>
</dbReference>
<dbReference type="InterPro" id="IPR053136">
    <property type="entry name" value="UTP_pyrophosphatase-like"/>
</dbReference>
<feature type="domain" description="YgjP-like metallopeptidase" evidence="1">
    <location>
        <begin position="29"/>
        <end position="249"/>
    </location>
</feature>
<dbReference type="Gene3D" id="3.30.2010.10">
    <property type="entry name" value="Metalloproteases ('zincins'), catalytic domain"/>
    <property type="match status" value="1"/>
</dbReference>
<name>A0A1G6NZI0_9FIRM</name>
<dbReference type="RefSeq" id="WP_176760535.1">
    <property type="nucleotide sequence ID" value="NZ_FMYW01000018.1"/>
</dbReference>
<dbReference type="Proteomes" id="UP000198943">
    <property type="component" value="Unassembled WGS sequence"/>
</dbReference>
<keyword evidence="3" id="KW-1185">Reference proteome</keyword>
<dbReference type="AlphaFoldDB" id="A0A1G6NZI0"/>
<protein>
    <recommendedName>
        <fullName evidence="1">YgjP-like metallopeptidase domain-containing protein</fullName>
    </recommendedName>
</protein>
<gene>
    <name evidence="2" type="ORF">SAMN04487864_1189</name>
</gene>
<accession>A0A1G6NZI0</accession>
<dbReference type="PANTHER" id="PTHR30399:SF1">
    <property type="entry name" value="UTP PYROPHOSPHATASE"/>
    <property type="match status" value="1"/>
</dbReference>
<proteinExistence type="predicted"/>
<dbReference type="CDD" id="cd07344">
    <property type="entry name" value="M48_yhfN_like"/>
    <property type="match status" value="1"/>
</dbReference>
<dbReference type="InterPro" id="IPR002725">
    <property type="entry name" value="YgjP-like_metallopeptidase"/>
</dbReference>
<reference evidence="3" key="1">
    <citation type="submission" date="2016-10" db="EMBL/GenBank/DDBJ databases">
        <authorList>
            <person name="Varghese N."/>
            <person name="Submissions S."/>
        </authorList>
    </citation>
    <scope>NUCLEOTIDE SEQUENCE [LARGE SCALE GENOMIC DNA]</scope>
    <source>
        <strain evidence="3">DSM 11005</strain>
    </source>
</reference>
<evidence type="ECO:0000259" key="1">
    <source>
        <dbReference type="Pfam" id="PF01863"/>
    </source>
</evidence>
<evidence type="ECO:0000313" key="2">
    <source>
        <dbReference type="EMBL" id="SDC73071.1"/>
    </source>
</evidence>
<dbReference type="EMBL" id="FMYW01000018">
    <property type="protein sequence ID" value="SDC73071.1"/>
    <property type="molecule type" value="Genomic_DNA"/>
</dbReference>
<sequence length="257" mass="30732">MRLRPSEIEEHQIGEIEYLLQYKRIRRMYLRLKPQESKVFVTAPYRTPLSEVEQFVSRNREWIRRQKEKQEQMAPKPVRQYVTGEEVYVWGKAYELLVLTDPEMVRQLCGEEAADALLKHHMASVKLENAKLLLACPSGFDEAKREQCIDLWLKRQMEAFLPAIFQGCRSLVGKQESSWYVRKMKTRWGTCNIRTGRICINLNLGHLPPEYLSYIVIHELTHLWEKGHGEQFKARMDQYYPQWRERRQDIIKLAYML</sequence>
<evidence type="ECO:0000313" key="3">
    <source>
        <dbReference type="Proteomes" id="UP000198943"/>
    </source>
</evidence>